<comment type="caution">
    <text evidence="1">The sequence shown here is derived from an EMBL/GenBank/DDBJ whole genome shotgun (WGS) entry which is preliminary data.</text>
</comment>
<proteinExistence type="predicted"/>
<evidence type="ECO:0000313" key="1">
    <source>
        <dbReference type="EMBL" id="MCO1658269.1"/>
    </source>
</evidence>
<protein>
    <submittedName>
        <fullName evidence="1">Uncharacterized protein</fullName>
    </submittedName>
</protein>
<evidence type="ECO:0000313" key="2">
    <source>
        <dbReference type="Proteomes" id="UP001165283"/>
    </source>
</evidence>
<organism evidence="1 2">
    <name type="scientific">Pseudonocardia humida</name>
    <dbReference type="NCBI Taxonomy" id="2800819"/>
    <lineage>
        <taxon>Bacteria</taxon>
        <taxon>Bacillati</taxon>
        <taxon>Actinomycetota</taxon>
        <taxon>Actinomycetes</taxon>
        <taxon>Pseudonocardiales</taxon>
        <taxon>Pseudonocardiaceae</taxon>
        <taxon>Pseudonocardia</taxon>
    </lineage>
</organism>
<dbReference type="Proteomes" id="UP001165283">
    <property type="component" value="Unassembled WGS sequence"/>
</dbReference>
<gene>
    <name evidence="1" type="ORF">KDL28_24715</name>
</gene>
<reference evidence="1" key="1">
    <citation type="submission" date="2021-04" db="EMBL/GenBank/DDBJ databases">
        <title>Pseudonocardia sp. nov., isolated from sandy soil of mangrove forest.</title>
        <authorList>
            <person name="Zan Z."/>
            <person name="Huang R."/>
            <person name="Liu W."/>
        </authorList>
    </citation>
    <scope>NUCLEOTIDE SEQUENCE</scope>
    <source>
        <strain evidence="1">S2-4</strain>
    </source>
</reference>
<sequence>MHVLKDAGATFAEAVFPDQARAEKYAGARSTDIGVRGTAVTRFTVGELGTRSTINWFVDDASCDGRILAARSRRRAVVEG</sequence>
<dbReference type="EMBL" id="JAGSOV010000053">
    <property type="protein sequence ID" value="MCO1658269.1"/>
    <property type="molecule type" value="Genomic_DNA"/>
</dbReference>
<dbReference type="RefSeq" id="WP_252442031.1">
    <property type="nucleotide sequence ID" value="NZ_JAGSOV010000053.1"/>
</dbReference>
<name>A0ABT1A5J2_9PSEU</name>
<keyword evidence="2" id="KW-1185">Reference proteome</keyword>
<accession>A0ABT1A5J2</accession>